<keyword evidence="3" id="KW-1185">Reference proteome</keyword>
<accession>A0AAD8JC99</accession>
<reference evidence="2" key="1">
    <citation type="submission" date="2023-02" db="EMBL/GenBank/DDBJ databases">
        <title>Genome of toxic invasive species Heracleum sosnowskyi carries increased number of genes despite the absence of recent whole-genome duplications.</title>
        <authorList>
            <person name="Schelkunov M."/>
            <person name="Shtratnikova V."/>
            <person name="Makarenko M."/>
            <person name="Klepikova A."/>
            <person name="Omelchenko D."/>
            <person name="Novikova G."/>
            <person name="Obukhova E."/>
            <person name="Bogdanov V."/>
            <person name="Penin A."/>
            <person name="Logacheva M."/>
        </authorList>
    </citation>
    <scope>NUCLEOTIDE SEQUENCE</scope>
    <source>
        <strain evidence="2">Hsosn_3</strain>
        <tissue evidence="2">Leaf</tissue>
    </source>
</reference>
<name>A0AAD8JC99_9APIA</name>
<gene>
    <name evidence="2" type="ORF">POM88_009640</name>
</gene>
<evidence type="ECO:0000256" key="1">
    <source>
        <dbReference type="SAM" id="Coils"/>
    </source>
</evidence>
<keyword evidence="1" id="KW-0175">Coiled coil</keyword>
<evidence type="ECO:0000313" key="2">
    <source>
        <dbReference type="EMBL" id="KAK1399777.1"/>
    </source>
</evidence>
<protein>
    <submittedName>
        <fullName evidence="2">Uncharacterized protein</fullName>
    </submittedName>
</protein>
<feature type="coiled-coil region" evidence="1">
    <location>
        <begin position="67"/>
        <end position="104"/>
    </location>
</feature>
<proteinExistence type="predicted"/>
<dbReference type="Proteomes" id="UP001237642">
    <property type="component" value="Unassembled WGS sequence"/>
</dbReference>
<dbReference type="EMBL" id="JAUIZM010000002">
    <property type="protein sequence ID" value="KAK1399777.1"/>
    <property type="molecule type" value="Genomic_DNA"/>
</dbReference>
<sequence length="216" mass="24248">MGSPGSVKVPDFVVEPMRDSGCGLVVSWQEFRILMLSPTLAVTSKDKTIWRLRDELIGHVASVVPWAAAVEQKMKDLDGQLRGLKLTEERAEAAEAQLDSLQKEVSAVRFGAVKRERGTVWCGYEYKTRRREQRVQRNLRLTMEQKGRKQNLHLLSTSIASTLPPQKGQAPEACCLPSSVSSSSQTYNVVTHMMNIYVSVCDGMMDLMVWLFGTER</sequence>
<organism evidence="2 3">
    <name type="scientific">Heracleum sosnowskyi</name>
    <dbReference type="NCBI Taxonomy" id="360622"/>
    <lineage>
        <taxon>Eukaryota</taxon>
        <taxon>Viridiplantae</taxon>
        <taxon>Streptophyta</taxon>
        <taxon>Embryophyta</taxon>
        <taxon>Tracheophyta</taxon>
        <taxon>Spermatophyta</taxon>
        <taxon>Magnoliopsida</taxon>
        <taxon>eudicotyledons</taxon>
        <taxon>Gunneridae</taxon>
        <taxon>Pentapetalae</taxon>
        <taxon>asterids</taxon>
        <taxon>campanulids</taxon>
        <taxon>Apiales</taxon>
        <taxon>Apiaceae</taxon>
        <taxon>Apioideae</taxon>
        <taxon>apioid superclade</taxon>
        <taxon>Tordylieae</taxon>
        <taxon>Tordyliinae</taxon>
        <taxon>Heracleum</taxon>
    </lineage>
</organism>
<evidence type="ECO:0000313" key="3">
    <source>
        <dbReference type="Proteomes" id="UP001237642"/>
    </source>
</evidence>
<comment type="caution">
    <text evidence="2">The sequence shown here is derived from an EMBL/GenBank/DDBJ whole genome shotgun (WGS) entry which is preliminary data.</text>
</comment>
<dbReference type="AlphaFoldDB" id="A0AAD8JC99"/>
<reference evidence="2" key="2">
    <citation type="submission" date="2023-05" db="EMBL/GenBank/DDBJ databases">
        <authorList>
            <person name="Schelkunov M.I."/>
        </authorList>
    </citation>
    <scope>NUCLEOTIDE SEQUENCE</scope>
    <source>
        <strain evidence="2">Hsosn_3</strain>
        <tissue evidence="2">Leaf</tissue>
    </source>
</reference>